<dbReference type="AlphaFoldDB" id="A0A9D2AAX2"/>
<evidence type="ECO:0000313" key="2">
    <source>
        <dbReference type="Proteomes" id="UP000823963"/>
    </source>
</evidence>
<dbReference type="Proteomes" id="UP000823963">
    <property type="component" value="Unassembled WGS sequence"/>
</dbReference>
<proteinExistence type="predicted"/>
<organism evidence="1 2">
    <name type="scientific">Candidatus Ligilactobacillus excrementigallinarum</name>
    <dbReference type="NCBI Taxonomy" id="2838641"/>
    <lineage>
        <taxon>Bacteria</taxon>
        <taxon>Bacillati</taxon>
        <taxon>Bacillota</taxon>
        <taxon>Bacilli</taxon>
        <taxon>Lactobacillales</taxon>
        <taxon>Lactobacillaceae</taxon>
        <taxon>Ligilactobacillus</taxon>
    </lineage>
</organism>
<gene>
    <name evidence="1" type="ORF">H9861_05165</name>
</gene>
<dbReference type="EMBL" id="DXFP01000049">
    <property type="protein sequence ID" value="HIX02127.1"/>
    <property type="molecule type" value="Genomic_DNA"/>
</dbReference>
<reference evidence="1" key="1">
    <citation type="journal article" date="2021" name="PeerJ">
        <title>Extensive microbial diversity within the chicken gut microbiome revealed by metagenomics and culture.</title>
        <authorList>
            <person name="Gilroy R."/>
            <person name="Ravi A."/>
            <person name="Getino M."/>
            <person name="Pursley I."/>
            <person name="Horton D.L."/>
            <person name="Alikhan N.F."/>
            <person name="Baker D."/>
            <person name="Gharbi K."/>
            <person name="Hall N."/>
            <person name="Watson M."/>
            <person name="Adriaenssens E.M."/>
            <person name="Foster-Nyarko E."/>
            <person name="Jarju S."/>
            <person name="Secka A."/>
            <person name="Antonio M."/>
            <person name="Oren A."/>
            <person name="Chaudhuri R.R."/>
            <person name="La Ragione R."/>
            <person name="Hildebrand F."/>
            <person name="Pallen M.J."/>
        </authorList>
    </citation>
    <scope>NUCLEOTIDE SEQUENCE</scope>
    <source>
        <strain evidence="1">6627</strain>
    </source>
</reference>
<reference evidence="1" key="2">
    <citation type="submission" date="2021-04" db="EMBL/GenBank/DDBJ databases">
        <authorList>
            <person name="Gilroy R."/>
        </authorList>
    </citation>
    <scope>NUCLEOTIDE SEQUENCE</scope>
    <source>
        <strain evidence="1">6627</strain>
    </source>
</reference>
<evidence type="ECO:0000313" key="1">
    <source>
        <dbReference type="EMBL" id="HIX02127.1"/>
    </source>
</evidence>
<accession>A0A9D2AAX2</accession>
<name>A0A9D2AAX2_9LACO</name>
<protein>
    <submittedName>
        <fullName evidence="1">Uncharacterized protein</fullName>
    </submittedName>
</protein>
<sequence length="91" mass="10816">MTQMKVISKTAVKVQLEKSFKTYSNCHATITNYKQDRQIDIIKNQTDFVYRENGFERIRKKNLNKAKVINLVQKQIAVEFPNSKKIYYIIK</sequence>
<comment type="caution">
    <text evidence="1">The sequence shown here is derived from an EMBL/GenBank/DDBJ whole genome shotgun (WGS) entry which is preliminary data.</text>
</comment>